<feature type="domain" description="F-box protein AT5G49610-like beta-propeller" evidence="2">
    <location>
        <begin position="108"/>
        <end position="342"/>
    </location>
</feature>
<dbReference type="Gene3D" id="1.20.1280.50">
    <property type="match status" value="1"/>
</dbReference>
<dbReference type="InterPro" id="IPR001810">
    <property type="entry name" value="F-box_dom"/>
</dbReference>
<keyword evidence="4" id="KW-1185">Reference proteome</keyword>
<dbReference type="PANTHER" id="PTHR32133:SF372">
    <property type="entry name" value="F-BOX DOMAIN-CONTAINING PROTEIN"/>
    <property type="match status" value="1"/>
</dbReference>
<name>A0ABC9FK12_9POAL</name>
<dbReference type="SUPFAM" id="SSF81383">
    <property type="entry name" value="F-box domain"/>
    <property type="match status" value="1"/>
</dbReference>
<evidence type="ECO:0000313" key="4">
    <source>
        <dbReference type="Proteomes" id="UP001497457"/>
    </source>
</evidence>
<organism evidence="3 4">
    <name type="scientific">Urochloa decumbens</name>
    <dbReference type="NCBI Taxonomy" id="240449"/>
    <lineage>
        <taxon>Eukaryota</taxon>
        <taxon>Viridiplantae</taxon>
        <taxon>Streptophyta</taxon>
        <taxon>Embryophyta</taxon>
        <taxon>Tracheophyta</taxon>
        <taxon>Spermatophyta</taxon>
        <taxon>Magnoliopsida</taxon>
        <taxon>Liliopsida</taxon>
        <taxon>Poales</taxon>
        <taxon>Poaceae</taxon>
        <taxon>PACMAD clade</taxon>
        <taxon>Panicoideae</taxon>
        <taxon>Panicodae</taxon>
        <taxon>Paniceae</taxon>
        <taxon>Melinidinae</taxon>
        <taxon>Urochloa</taxon>
    </lineage>
</organism>
<dbReference type="Pfam" id="PF12937">
    <property type="entry name" value="F-box-like"/>
    <property type="match status" value="1"/>
</dbReference>
<sequence>MPACILTPHHPRPPPDLVEDAISEILLRLRPEEPRDLFRASLVCKPWRRLLTDAAFLHRYRCFHRHRIPPLLGFFFESDDGSGPRFTPATSSSPLPQPLLECRLGLPLDCRHGRVLLRKGENYVVWDPIYGDLQELPAPHGPFHTSVAVLCDAAGCDHRDCHGGPFLVVWVGNGFAEDLAYALVYSSRVGSWGSAVSLDVGFDDAISPSRAAVVGDQVCFMLKMSARILKYDLAKHHLSVISPPNLYWEGISLVPTEDGLIGIAAIRDFSLYLWPRKANAEGVEEWKQYRVIELHSVLPPVDNHFTYGLVIGFAEGVRVIIMSTDDGVFLIDLTSGRARKISSFTIPAVSS</sequence>
<evidence type="ECO:0000259" key="1">
    <source>
        <dbReference type="Pfam" id="PF12937"/>
    </source>
</evidence>
<evidence type="ECO:0000313" key="3">
    <source>
        <dbReference type="EMBL" id="CAL5077058.1"/>
    </source>
</evidence>
<dbReference type="AlphaFoldDB" id="A0ABC9FK12"/>
<gene>
    <name evidence="3" type="ORF">URODEC1_LOCUS106487</name>
</gene>
<evidence type="ECO:0008006" key="5">
    <source>
        <dbReference type="Google" id="ProtNLM"/>
    </source>
</evidence>
<dbReference type="InterPro" id="IPR036047">
    <property type="entry name" value="F-box-like_dom_sf"/>
</dbReference>
<dbReference type="PANTHER" id="PTHR32133">
    <property type="entry name" value="OS07G0120400 PROTEIN"/>
    <property type="match status" value="1"/>
</dbReference>
<dbReference type="InterPro" id="IPR056594">
    <property type="entry name" value="AT5G49610-like_b-prop"/>
</dbReference>
<dbReference type="Proteomes" id="UP001497457">
    <property type="component" value="Chromosome 6rd"/>
</dbReference>
<dbReference type="EMBL" id="OZ075116">
    <property type="protein sequence ID" value="CAL5077058.1"/>
    <property type="molecule type" value="Genomic_DNA"/>
</dbReference>
<accession>A0ABC9FK12</accession>
<dbReference type="Pfam" id="PF23635">
    <property type="entry name" value="Beta-prop_AT5G49610-like"/>
    <property type="match status" value="1"/>
</dbReference>
<evidence type="ECO:0000259" key="2">
    <source>
        <dbReference type="Pfam" id="PF23635"/>
    </source>
</evidence>
<feature type="domain" description="F-box" evidence="1">
    <location>
        <begin position="24"/>
        <end position="63"/>
    </location>
</feature>
<reference evidence="4" key="1">
    <citation type="submission" date="2024-06" db="EMBL/GenBank/DDBJ databases">
        <authorList>
            <person name="Ryan C."/>
        </authorList>
    </citation>
    <scope>NUCLEOTIDE SEQUENCE [LARGE SCALE GENOMIC DNA]</scope>
</reference>
<proteinExistence type="predicted"/>
<protein>
    <recommendedName>
        <fullName evidence="5">F-box domain-containing protein</fullName>
    </recommendedName>
</protein>
<reference evidence="3 4" key="2">
    <citation type="submission" date="2024-10" db="EMBL/GenBank/DDBJ databases">
        <authorList>
            <person name="Ryan C."/>
        </authorList>
    </citation>
    <scope>NUCLEOTIDE SEQUENCE [LARGE SCALE GENOMIC DNA]</scope>
</reference>